<dbReference type="CDD" id="cd06577">
    <property type="entry name" value="PASTA_pknB"/>
    <property type="match status" value="4"/>
</dbReference>
<proteinExistence type="predicted"/>
<dbReference type="Proteomes" id="UP000265768">
    <property type="component" value="Unassembled WGS sequence"/>
</dbReference>
<reference evidence="12 13" key="1">
    <citation type="submission" date="2018-09" db="EMBL/GenBank/DDBJ databases">
        <title>YIM 75507 draft genome.</title>
        <authorList>
            <person name="Tang S."/>
            <person name="Feng Y."/>
        </authorList>
    </citation>
    <scope>NUCLEOTIDE SEQUENCE [LARGE SCALE GENOMIC DNA]</scope>
    <source>
        <strain evidence="12 13">YIM 75507</strain>
    </source>
</reference>
<dbReference type="Pfam" id="PF03793">
    <property type="entry name" value="PASTA"/>
    <property type="match status" value="4"/>
</dbReference>
<keyword evidence="3" id="KW-0808">Transferase</keyword>
<evidence type="ECO:0000256" key="4">
    <source>
        <dbReference type="ARBA" id="ARBA00022741"/>
    </source>
</evidence>
<evidence type="ECO:0000256" key="9">
    <source>
        <dbReference type="SAM" id="Phobius"/>
    </source>
</evidence>
<evidence type="ECO:0000256" key="8">
    <source>
        <dbReference type="ARBA" id="ARBA00048679"/>
    </source>
</evidence>
<dbReference type="InterPro" id="IPR011009">
    <property type="entry name" value="Kinase-like_dom_sf"/>
</dbReference>
<comment type="catalytic activity">
    <reaction evidence="8">
        <text>L-seryl-[protein] + ATP = O-phospho-L-seryl-[protein] + ADP + H(+)</text>
        <dbReference type="Rhea" id="RHEA:17989"/>
        <dbReference type="Rhea" id="RHEA-COMP:9863"/>
        <dbReference type="Rhea" id="RHEA-COMP:11604"/>
        <dbReference type="ChEBI" id="CHEBI:15378"/>
        <dbReference type="ChEBI" id="CHEBI:29999"/>
        <dbReference type="ChEBI" id="CHEBI:30616"/>
        <dbReference type="ChEBI" id="CHEBI:83421"/>
        <dbReference type="ChEBI" id="CHEBI:456216"/>
        <dbReference type="EC" id="2.7.11.1"/>
    </reaction>
</comment>
<comment type="catalytic activity">
    <reaction evidence="7">
        <text>L-threonyl-[protein] + ATP = O-phospho-L-threonyl-[protein] + ADP + H(+)</text>
        <dbReference type="Rhea" id="RHEA:46608"/>
        <dbReference type="Rhea" id="RHEA-COMP:11060"/>
        <dbReference type="Rhea" id="RHEA-COMP:11605"/>
        <dbReference type="ChEBI" id="CHEBI:15378"/>
        <dbReference type="ChEBI" id="CHEBI:30013"/>
        <dbReference type="ChEBI" id="CHEBI:30616"/>
        <dbReference type="ChEBI" id="CHEBI:61977"/>
        <dbReference type="ChEBI" id="CHEBI:456216"/>
        <dbReference type="EC" id="2.7.11.1"/>
    </reaction>
</comment>
<keyword evidence="4" id="KW-0547">Nucleotide-binding</keyword>
<dbReference type="SMART" id="SM00740">
    <property type="entry name" value="PASTA"/>
    <property type="match status" value="4"/>
</dbReference>
<keyword evidence="9" id="KW-0812">Transmembrane</keyword>
<dbReference type="GO" id="GO:0045717">
    <property type="term" value="P:negative regulation of fatty acid biosynthetic process"/>
    <property type="evidence" value="ECO:0007669"/>
    <property type="project" value="UniProtKB-ARBA"/>
</dbReference>
<evidence type="ECO:0000256" key="5">
    <source>
        <dbReference type="ARBA" id="ARBA00022777"/>
    </source>
</evidence>
<sequence>MDTTLADPLVGQTLDGRYRVESRIARGGMATVYLGTDTRLERTVALKVMHSTLAQDPDFVRRFIGEAKSVAKLSHPNVVSVYDQGAHDGVAYLAMEYVAGRTLRDLLRERGRLGPREALEITIPVLAALGAAHQAGLIHRDVKPENVLLTDDGRVKVVDFGLARAVESTNQTRTGVLIGTIAYLSPEQVTTGHADARSDVYAAGIMLFELLTGHQPYNGETPMSVAYRHVHDTVSPPSSLVPGVPPALDGLVCAATDRDPDRRPADASAMLVAAVSLHKSMPEDDPSLLSVAAATPRAQPTVPPSPAGQTTVLNRGDTTVFSGPPAAPPAPRGFLGGPKRWLLVTLALVLVAGVGFSGWWFTSGRYVYVPDLVGQDVDAAAAEARGQGFTVVIGNAVHDLKVKSGRVLRMDPQPQARVLHDAKITLIPSAGPRKIEVPKLEGLTQDQAREALAKAGLKLDDVRNQGSNTVPRGQVISSRPAAGTRLNEGGKVDITVSQGPLMPDLMGMMRDQVEQWLRERGFQNIVIVEQQDDAPPGQVIAQDPPAWRPVAFTDPVQLTVSKGNGGFPWPWLRGDKDKDKDLVDVPDTRFKNVSDARSDLQAAGFKVKVKSLVGGNLVKMQSPLGKAPRGSQITLWS</sequence>
<feature type="domain" description="PASTA" evidence="11">
    <location>
        <begin position="499"/>
        <end position="562"/>
    </location>
</feature>
<dbReference type="InterPro" id="IPR000719">
    <property type="entry name" value="Prot_kinase_dom"/>
</dbReference>
<keyword evidence="2" id="KW-0723">Serine/threonine-protein kinase</keyword>
<keyword evidence="9" id="KW-0472">Membrane</keyword>
<dbReference type="FunFam" id="1.10.510.10:FF:000021">
    <property type="entry name" value="Serine/threonine protein kinase"/>
    <property type="match status" value="1"/>
</dbReference>
<keyword evidence="13" id="KW-1185">Reference proteome</keyword>
<evidence type="ECO:0000259" key="11">
    <source>
        <dbReference type="PROSITE" id="PS51178"/>
    </source>
</evidence>
<dbReference type="PANTHER" id="PTHR43289">
    <property type="entry name" value="MITOGEN-ACTIVATED PROTEIN KINASE KINASE KINASE 20-RELATED"/>
    <property type="match status" value="1"/>
</dbReference>
<dbReference type="CDD" id="cd14014">
    <property type="entry name" value="STKc_PknB_like"/>
    <property type="match status" value="1"/>
</dbReference>
<feature type="domain" description="PASTA" evidence="11">
    <location>
        <begin position="363"/>
        <end position="430"/>
    </location>
</feature>
<dbReference type="SMART" id="SM00220">
    <property type="entry name" value="S_TKc"/>
    <property type="match status" value="1"/>
</dbReference>
<evidence type="ECO:0000313" key="13">
    <source>
        <dbReference type="Proteomes" id="UP000265768"/>
    </source>
</evidence>
<name>A0A3A4AQM1_9ACTN</name>
<dbReference type="Gene3D" id="3.30.200.20">
    <property type="entry name" value="Phosphorylase Kinase, domain 1"/>
    <property type="match status" value="1"/>
</dbReference>
<dbReference type="EMBL" id="QZEY01000007">
    <property type="protein sequence ID" value="RJL31381.1"/>
    <property type="molecule type" value="Genomic_DNA"/>
</dbReference>
<feature type="domain" description="Protein kinase" evidence="10">
    <location>
        <begin position="18"/>
        <end position="281"/>
    </location>
</feature>
<evidence type="ECO:0000256" key="1">
    <source>
        <dbReference type="ARBA" id="ARBA00012513"/>
    </source>
</evidence>
<organism evidence="12 13">
    <name type="scientific">Bailinhaonella thermotolerans</name>
    <dbReference type="NCBI Taxonomy" id="1070861"/>
    <lineage>
        <taxon>Bacteria</taxon>
        <taxon>Bacillati</taxon>
        <taxon>Actinomycetota</taxon>
        <taxon>Actinomycetes</taxon>
        <taxon>Streptosporangiales</taxon>
        <taxon>Streptosporangiaceae</taxon>
        <taxon>Bailinhaonella</taxon>
    </lineage>
</organism>
<gene>
    <name evidence="12" type="primary">pknB</name>
    <name evidence="12" type="ORF">D5H75_20305</name>
</gene>
<dbReference type="NCBIfam" id="NF033483">
    <property type="entry name" value="PknB_PASTA_kin"/>
    <property type="match status" value="1"/>
</dbReference>
<protein>
    <recommendedName>
        <fullName evidence="1">non-specific serine/threonine protein kinase</fullName>
        <ecNumber evidence="1">2.7.11.1</ecNumber>
    </recommendedName>
</protein>
<evidence type="ECO:0000256" key="3">
    <source>
        <dbReference type="ARBA" id="ARBA00022679"/>
    </source>
</evidence>
<evidence type="ECO:0000256" key="2">
    <source>
        <dbReference type="ARBA" id="ARBA00022527"/>
    </source>
</evidence>
<dbReference type="GO" id="GO:0005524">
    <property type="term" value="F:ATP binding"/>
    <property type="evidence" value="ECO:0007669"/>
    <property type="project" value="UniProtKB-KW"/>
</dbReference>
<evidence type="ECO:0000256" key="6">
    <source>
        <dbReference type="ARBA" id="ARBA00022840"/>
    </source>
</evidence>
<dbReference type="AlphaFoldDB" id="A0A3A4AQM1"/>
<evidence type="ECO:0000256" key="7">
    <source>
        <dbReference type="ARBA" id="ARBA00047899"/>
    </source>
</evidence>
<dbReference type="GO" id="GO:0004674">
    <property type="term" value="F:protein serine/threonine kinase activity"/>
    <property type="evidence" value="ECO:0007669"/>
    <property type="project" value="UniProtKB-KW"/>
</dbReference>
<dbReference type="FunFam" id="3.30.200.20:FF:000035">
    <property type="entry name" value="Serine/threonine protein kinase Stk1"/>
    <property type="match status" value="1"/>
</dbReference>
<keyword evidence="5 12" id="KW-0418">Kinase</keyword>
<evidence type="ECO:0000313" key="12">
    <source>
        <dbReference type="EMBL" id="RJL31381.1"/>
    </source>
</evidence>
<dbReference type="PROSITE" id="PS50011">
    <property type="entry name" value="PROTEIN_KINASE_DOM"/>
    <property type="match status" value="1"/>
</dbReference>
<dbReference type="PROSITE" id="PS00108">
    <property type="entry name" value="PROTEIN_KINASE_ST"/>
    <property type="match status" value="1"/>
</dbReference>
<dbReference type="OrthoDB" id="9762169at2"/>
<dbReference type="RefSeq" id="WP_119928066.1">
    <property type="nucleotide sequence ID" value="NZ_QZEY01000007.1"/>
</dbReference>
<dbReference type="InterPro" id="IPR005543">
    <property type="entry name" value="PASTA_dom"/>
</dbReference>
<dbReference type="Gene3D" id="1.10.510.10">
    <property type="entry name" value="Transferase(Phosphotransferase) domain 1"/>
    <property type="match status" value="1"/>
</dbReference>
<dbReference type="SUPFAM" id="SSF56112">
    <property type="entry name" value="Protein kinase-like (PK-like)"/>
    <property type="match status" value="1"/>
</dbReference>
<dbReference type="InterPro" id="IPR008271">
    <property type="entry name" value="Ser/Thr_kinase_AS"/>
</dbReference>
<accession>A0A3A4AQM1</accession>
<dbReference type="PANTHER" id="PTHR43289:SF34">
    <property type="entry name" value="SERINE_THREONINE-PROTEIN KINASE YBDM-RELATED"/>
    <property type="match status" value="1"/>
</dbReference>
<keyword evidence="9" id="KW-1133">Transmembrane helix</keyword>
<dbReference type="Pfam" id="PF00069">
    <property type="entry name" value="Pkinase"/>
    <property type="match status" value="1"/>
</dbReference>
<dbReference type="Gene3D" id="3.30.10.20">
    <property type="match status" value="3"/>
</dbReference>
<evidence type="ECO:0000259" key="10">
    <source>
        <dbReference type="PROSITE" id="PS50011"/>
    </source>
</evidence>
<dbReference type="PROSITE" id="PS51178">
    <property type="entry name" value="PASTA"/>
    <property type="match status" value="3"/>
</dbReference>
<comment type="caution">
    <text evidence="12">The sequence shown here is derived from an EMBL/GenBank/DDBJ whole genome shotgun (WGS) entry which is preliminary data.</text>
</comment>
<feature type="domain" description="PASTA" evidence="11">
    <location>
        <begin position="431"/>
        <end position="498"/>
    </location>
</feature>
<dbReference type="EC" id="2.7.11.1" evidence="1"/>
<feature type="transmembrane region" description="Helical" evidence="9">
    <location>
        <begin position="341"/>
        <end position="361"/>
    </location>
</feature>
<keyword evidence="6" id="KW-0067">ATP-binding</keyword>